<proteinExistence type="predicted"/>
<dbReference type="AlphaFoldDB" id="A0A9D4MZ30"/>
<keyword evidence="2" id="KW-0186">Copper</keyword>
<evidence type="ECO:0000259" key="6">
    <source>
        <dbReference type="PROSITE" id="PS00498"/>
    </source>
</evidence>
<dbReference type="InterPro" id="IPR008922">
    <property type="entry name" value="Di-copper_centre_dom_sf"/>
</dbReference>
<gene>
    <name evidence="7" type="ORF">DPMN_008771</name>
</gene>
<reference evidence="7" key="1">
    <citation type="journal article" date="2019" name="bioRxiv">
        <title>The Genome of the Zebra Mussel, Dreissena polymorpha: A Resource for Invasive Species Research.</title>
        <authorList>
            <person name="McCartney M.A."/>
            <person name="Auch B."/>
            <person name="Kono T."/>
            <person name="Mallez S."/>
            <person name="Zhang Y."/>
            <person name="Obille A."/>
            <person name="Becker A."/>
            <person name="Abrahante J.E."/>
            <person name="Garbe J."/>
            <person name="Badalamenti J.P."/>
            <person name="Herman A."/>
            <person name="Mangelson H."/>
            <person name="Liachko I."/>
            <person name="Sullivan S."/>
            <person name="Sone E.D."/>
            <person name="Koren S."/>
            <person name="Silverstein K.A.T."/>
            <person name="Beckman K.B."/>
            <person name="Gohl D.M."/>
        </authorList>
    </citation>
    <scope>NUCLEOTIDE SEQUENCE</scope>
    <source>
        <strain evidence="7">Duluth1</strain>
        <tissue evidence="7">Whole animal</tissue>
    </source>
</reference>
<keyword evidence="4" id="KW-0732">Signal</keyword>
<comment type="caution">
    <text evidence="7">The sequence shown here is derived from an EMBL/GenBank/DDBJ whole genome shotgun (WGS) entry which is preliminary data.</text>
</comment>
<evidence type="ECO:0000313" key="8">
    <source>
        <dbReference type="Proteomes" id="UP000828390"/>
    </source>
</evidence>
<keyword evidence="8" id="KW-1185">Reference proteome</keyword>
<dbReference type="EMBL" id="JAIWYP010000001">
    <property type="protein sequence ID" value="KAH3884785.1"/>
    <property type="molecule type" value="Genomic_DNA"/>
</dbReference>
<dbReference type="OrthoDB" id="6132182at2759"/>
<dbReference type="PANTHER" id="PTHR11474:SF126">
    <property type="entry name" value="TYROSINASE-LIKE PROTEIN TYR-1-RELATED"/>
    <property type="match status" value="1"/>
</dbReference>
<feature type="signal peptide" evidence="4">
    <location>
        <begin position="1"/>
        <end position="23"/>
    </location>
</feature>
<dbReference type="PROSITE" id="PS00498">
    <property type="entry name" value="TYROSINASE_2"/>
    <property type="match status" value="1"/>
</dbReference>
<organism evidence="7 8">
    <name type="scientific">Dreissena polymorpha</name>
    <name type="common">Zebra mussel</name>
    <name type="synonym">Mytilus polymorpha</name>
    <dbReference type="NCBI Taxonomy" id="45954"/>
    <lineage>
        <taxon>Eukaryota</taxon>
        <taxon>Metazoa</taxon>
        <taxon>Spiralia</taxon>
        <taxon>Lophotrochozoa</taxon>
        <taxon>Mollusca</taxon>
        <taxon>Bivalvia</taxon>
        <taxon>Autobranchia</taxon>
        <taxon>Heteroconchia</taxon>
        <taxon>Euheterodonta</taxon>
        <taxon>Imparidentia</taxon>
        <taxon>Neoheterodontei</taxon>
        <taxon>Myida</taxon>
        <taxon>Dreissenoidea</taxon>
        <taxon>Dreissenidae</taxon>
        <taxon>Dreissena</taxon>
    </lineage>
</organism>
<evidence type="ECO:0000256" key="2">
    <source>
        <dbReference type="ARBA" id="ARBA00023008"/>
    </source>
</evidence>
<dbReference type="PANTHER" id="PTHR11474">
    <property type="entry name" value="TYROSINASE FAMILY MEMBER"/>
    <property type="match status" value="1"/>
</dbReference>
<evidence type="ECO:0000256" key="4">
    <source>
        <dbReference type="SAM" id="SignalP"/>
    </source>
</evidence>
<feature type="chain" id="PRO_5038978928" description="Tyrosinase copper-binding domain-containing protein" evidence="4">
    <location>
        <begin position="24"/>
        <end position="717"/>
    </location>
</feature>
<protein>
    <recommendedName>
        <fullName evidence="5 6">Tyrosinase copper-binding domain-containing protein</fullName>
    </recommendedName>
</protein>
<dbReference type="SUPFAM" id="SSF48056">
    <property type="entry name" value="Di-copper centre-containing domain"/>
    <property type="match status" value="1"/>
</dbReference>
<dbReference type="Proteomes" id="UP000828390">
    <property type="component" value="Unassembled WGS sequence"/>
</dbReference>
<feature type="domain" description="Tyrosinase copper-binding" evidence="6">
    <location>
        <begin position="298"/>
        <end position="309"/>
    </location>
</feature>
<evidence type="ECO:0000256" key="1">
    <source>
        <dbReference type="ARBA" id="ARBA00022723"/>
    </source>
</evidence>
<evidence type="ECO:0000259" key="5">
    <source>
        <dbReference type="PROSITE" id="PS00497"/>
    </source>
</evidence>
<feature type="domain" description="Tyrosinase copper-binding" evidence="5">
    <location>
        <begin position="158"/>
        <end position="175"/>
    </location>
</feature>
<evidence type="ECO:0000256" key="3">
    <source>
        <dbReference type="SAM" id="MobiDB-lite"/>
    </source>
</evidence>
<dbReference type="PRINTS" id="PR00092">
    <property type="entry name" value="TYROSINASE"/>
</dbReference>
<dbReference type="Pfam" id="PF00264">
    <property type="entry name" value="Tyrosinase"/>
    <property type="match status" value="1"/>
</dbReference>
<dbReference type="InterPro" id="IPR050316">
    <property type="entry name" value="Tyrosinase/Hemocyanin"/>
</dbReference>
<dbReference type="PROSITE" id="PS00497">
    <property type="entry name" value="TYROSINASE_1"/>
    <property type="match status" value="1"/>
</dbReference>
<dbReference type="InterPro" id="IPR002227">
    <property type="entry name" value="Tyrosinase_Cu-bd"/>
</dbReference>
<dbReference type="GO" id="GO:0046872">
    <property type="term" value="F:metal ion binding"/>
    <property type="evidence" value="ECO:0007669"/>
    <property type="project" value="UniProtKB-KW"/>
</dbReference>
<evidence type="ECO:0000313" key="7">
    <source>
        <dbReference type="EMBL" id="KAH3884785.1"/>
    </source>
</evidence>
<dbReference type="Gene3D" id="1.10.1280.10">
    <property type="entry name" value="Di-copper center containing domain from catechol oxidase"/>
    <property type="match status" value="1"/>
</dbReference>
<accession>A0A9D4MZ30</accession>
<sequence length="717" mass="80444">MAKISRTLLSAWLLTLHVQLCTGRVEPLPSLPYDLQYYLDTCHGTGDLNDKPAELAFWGAMQMYVSKFCEENPSMTTSEKAFLQKTVTTSFAPISASGRGKRQATRPRLRKEIRTMTITERARYFNALTRLKRDTRLRPNIYDVLAGFHTGANMQRAHFGPAFTGWHRLYLWILESFLRLHDPEVTVPFWASVLDNEMEDPTESVIFSGAFFGPGVGLPTSGPFRGWQQINPATVFNRNVGGGQLYTYEGIDAILRRRRNSELLFPTAEADSNFEEQHGGPHIFVGGTMNDLNAAARDPIFFSHHSFVDQIWERFRYNQRAAGIPTETDYPWVPNDPRYNPAQSPTNITGFFPDGQLNLDYIQITGYSDAFFQLVQYEQVPTCPLCGGSQYLRCNPTTNRCVSRSIAEMRTANVDIDTLPGLEQAAPGRKKRLISYKENNVCHRKPFINDFSVNRLQLSTAISARQTHAMEYAYVPVKIVTKRPSNYKHFSIYSLYEKPMNGLGFKQELVNIGTNKPYRSCDKSLDSPGKIKIVAYGINHGAYSEEYVITDNRLAISESSGVIAVKMPTGLNPSEVMVAAFDSCGRVCRPYCKSDANMAHNSYFTGGVRISVTSPLIYGTSYGEALLNVWDIQTENMCPTMDYNKIPLTFFCEYTDNWIWGGSSRTGSGSGSTIGGKISVRALRTGRGRAGRIGVSNPRSPIRPSPLDFHNPFQIHG</sequence>
<reference evidence="7" key="2">
    <citation type="submission" date="2020-11" db="EMBL/GenBank/DDBJ databases">
        <authorList>
            <person name="McCartney M.A."/>
            <person name="Auch B."/>
            <person name="Kono T."/>
            <person name="Mallez S."/>
            <person name="Becker A."/>
            <person name="Gohl D.M."/>
            <person name="Silverstein K.A.T."/>
            <person name="Koren S."/>
            <person name="Bechman K.B."/>
            <person name="Herman A."/>
            <person name="Abrahante J.E."/>
            <person name="Garbe J."/>
        </authorList>
    </citation>
    <scope>NUCLEOTIDE SEQUENCE</scope>
    <source>
        <strain evidence="7">Duluth1</strain>
        <tissue evidence="7">Whole animal</tissue>
    </source>
</reference>
<dbReference type="GO" id="GO:0016491">
    <property type="term" value="F:oxidoreductase activity"/>
    <property type="evidence" value="ECO:0007669"/>
    <property type="project" value="InterPro"/>
</dbReference>
<name>A0A9D4MZ30_DREPO</name>
<keyword evidence="1" id="KW-0479">Metal-binding</keyword>
<feature type="region of interest" description="Disordered" evidence="3">
    <location>
        <begin position="690"/>
        <end position="717"/>
    </location>
</feature>